<evidence type="ECO:0000256" key="2">
    <source>
        <dbReference type="SAM" id="Phobius"/>
    </source>
</evidence>
<dbReference type="OrthoDB" id="5233274at2759"/>
<evidence type="ECO:0000256" key="1">
    <source>
        <dbReference type="SAM" id="MobiDB-lite"/>
    </source>
</evidence>
<dbReference type="AlphaFoldDB" id="A0A9W8YSZ3"/>
<name>A0A9W8YSZ3_9PEZI</name>
<evidence type="ECO:0000313" key="3">
    <source>
        <dbReference type="EMBL" id="KAJ4390116.1"/>
    </source>
</evidence>
<keyword evidence="2" id="KW-1133">Transmembrane helix</keyword>
<feature type="transmembrane region" description="Helical" evidence="2">
    <location>
        <begin position="18"/>
        <end position="37"/>
    </location>
</feature>
<sequence>MGFFVVGDSEGGSVADRIAIVGVVTLAFSWIPVFVVWKCISVMRRGRNGNENGNTPVTTNNSDPEKQPYHPDPQPQSSVVLNAGNRQHEASRR</sequence>
<keyword evidence="2" id="KW-0812">Transmembrane</keyword>
<evidence type="ECO:0000313" key="4">
    <source>
        <dbReference type="Proteomes" id="UP001140453"/>
    </source>
</evidence>
<keyword evidence="4" id="KW-1185">Reference proteome</keyword>
<accession>A0A9W8YSZ3</accession>
<comment type="caution">
    <text evidence="3">The sequence shown here is derived from an EMBL/GenBank/DDBJ whole genome shotgun (WGS) entry which is preliminary data.</text>
</comment>
<protein>
    <submittedName>
        <fullName evidence="3">Uncharacterized protein</fullName>
    </submittedName>
</protein>
<proteinExistence type="predicted"/>
<feature type="region of interest" description="Disordered" evidence="1">
    <location>
        <begin position="45"/>
        <end position="93"/>
    </location>
</feature>
<reference evidence="3" key="1">
    <citation type="submission" date="2022-10" db="EMBL/GenBank/DDBJ databases">
        <title>Tapping the CABI collections for fungal endophytes: first genome assemblies for Collariella, Neodidymelliopsis, Ascochyta clinopodiicola, Didymella pomorum, Didymosphaeria variabile, Neocosmospora piperis and Neocucurbitaria cava.</title>
        <authorList>
            <person name="Hill R."/>
        </authorList>
    </citation>
    <scope>NUCLEOTIDE SEQUENCE</scope>
    <source>
        <strain evidence="3">IMI 355082</strain>
    </source>
</reference>
<keyword evidence="2" id="KW-0472">Membrane</keyword>
<dbReference type="Proteomes" id="UP001140453">
    <property type="component" value="Unassembled WGS sequence"/>
</dbReference>
<gene>
    <name evidence="3" type="ORF">N0V93_007589</name>
</gene>
<dbReference type="EMBL" id="JAPEVB010000004">
    <property type="protein sequence ID" value="KAJ4390116.1"/>
    <property type="molecule type" value="Genomic_DNA"/>
</dbReference>
<organism evidence="3 4">
    <name type="scientific">Gnomoniopsis smithogilvyi</name>
    <dbReference type="NCBI Taxonomy" id="1191159"/>
    <lineage>
        <taxon>Eukaryota</taxon>
        <taxon>Fungi</taxon>
        <taxon>Dikarya</taxon>
        <taxon>Ascomycota</taxon>
        <taxon>Pezizomycotina</taxon>
        <taxon>Sordariomycetes</taxon>
        <taxon>Sordariomycetidae</taxon>
        <taxon>Diaporthales</taxon>
        <taxon>Gnomoniaceae</taxon>
        <taxon>Gnomoniopsis</taxon>
    </lineage>
</organism>